<reference evidence="1" key="1">
    <citation type="journal article" date="2022" name="ISME J.">
        <title>Identification of active gaseous-alkane degraders at natural gas seeps.</title>
        <authorList>
            <person name="Farhan Ul Haque M."/>
            <person name="Hernandez M."/>
            <person name="Crombie A.T."/>
            <person name="Murrell J.C."/>
        </authorList>
    </citation>
    <scope>NUCLEOTIDE SEQUENCE</scope>
    <source>
        <strain evidence="1">PC2</strain>
    </source>
</reference>
<comment type="caution">
    <text evidence="1">The sequence shown here is derived from an EMBL/GenBank/DDBJ whole genome shotgun (WGS) entry which is preliminary data.</text>
</comment>
<dbReference type="EMBL" id="JAIVFP010000001">
    <property type="protein sequence ID" value="MCI4684432.1"/>
    <property type="molecule type" value="Genomic_DNA"/>
</dbReference>
<name>A0ABS9ZA17_9HYPH</name>
<proteinExistence type="predicted"/>
<dbReference type="InterPro" id="IPR028148">
    <property type="entry name" value="Imm74"/>
</dbReference>
<gene>
    <name evidence="1" type="ORF">K2U94_16955</name>
</gene>
<sequence length="89" mass="10095">MAKKRGDKPEVELTEGAIRVVWRGRARTILSAPPPPGCEEKADFIVVLDDLVCWDPPDEETEIEMNELQRILEAIDEAFDRLGLEVAYE</sequence>
<keyword evidence="2" id="KW-1185">Reference proteome</keyword>
<dbReference type="Pfam" id="PF15603">
    <property type="entry name" value="Imm74"/>
    <property type="match status" value="1"/>
</dbReference>
<organism evidence="1 2">
    <name type="scientific">Candidatus Rhodoblastus alkanivorans</name>
    <dbReference type="NCBI Taxonomy" id="2954117"/>
    <lineage>
        <taxon>Bacteria</taxon>
        <taxon>Pseudomonadati</taxon>
        <taxon>Pseudomonadota</taxon>
        <taxon>Alphaproteobacteria</taxon>
        <taxon>Hyphomicrobiales</taxon>
        <taxon>Rhodoblastaceae</taxon>
        <taxon>Rhodoblastus</taxon>
    </lineage>
</organism>
<dbReference type="Proteomes" id="UP001139104">
    <property type="component" value="Unassembled WGS sequence"/>
</dbReference>
<evidence type="ECO:0000313" key="1">
    <source>
        <dbReference type="EMBL" id="MCI4684432.1"/>
    </source>
</evidence>
<protein>
    <submittedName>
        <fullName evidence="1">Immunity 74 family protein</fullName>
    </submittedName>
</protein>
<accession>A0ABS9ZA17</accession>
<evidence type="ECO:0000313" key="2">
    <source>
        <dbReference type="Proteomes" id="UP001139104"/>
    </source>
</evidence>
<dbReference type="RefSeq" id="WP_243068327.1">
    <property type="nucleotide sequence ID" value="NZ_JAIVFK010000001.1"/>
</dbReference>